<dbReference type="Proteomes" id="UP000323521">
    <property type="component" value="Chromosome"/>
</dbReference>
<dbReference type="NCBIfam" id="TIGR00219">
    <property type="entry name" value="mreC"/>
    <property type="match status" value="1"/>
</dbReference>
<dbReference type="GO" id="GO:0005886">
    <property type="term" value="C:plasma membrane"/>
    <property type="evidence" value="ECO:0007669"/>
    <property type="project" value="TreeGrafter"/>
</dbReference>
<dbReference type="InterPro" id="IPR007221">
    <property type="entry name" value="MreC"/>
</dbReference>
<evidence type="ECO:0000313" key="9">
    <source>
        <dbReference type="Proteomes" id="UP000323521"/>
    </source>
</evidence>
<dbReference type="KEGG" id="fwa:DCMF_12550"/>
<dbReference type="Gene3D" id="2.40.10.340">
    <property type="entry name" value="Rod shape-determining protein MreC, domain 1"/>
    <property type="match status" value="1"/>
</dbReference>
<keyword evidence="3 5" id="KW-0133">Cell shape</keyword>
<organism evidence="8 9">
    <name type="scientific">Formimonas warabiya</name>
    <dbReference type="NCBI Taxonomy" id="1761012"/>
    <lineage>
        <taxon>Bacteria</taxon>
        <taxon>Bacillati</taxon>
        <taxon>Bacillota</taxon>
        <taxon>Clostridia</taxon>
        <taxon>Eubacteriales</taxon>
        <taxon>Peptococcaceae</taxon>
        <taxon>Candidatus Formimonas</taxon>
    </lineage>
</organism>
<evidence type="ECO:0000256" key="3">
    <source>
        <dbReference type="ARBA" id="ARBA00022960"/>
    </source>
</evidence>
<dbReference type="OrthoDB" id="9792313at2"/>
<evidence type="ECO:0000256" key="5">
    <source>
        <dbReference type="PIRNR" id="PIRNR038471"/>
    </source>
</evidence>
<feature type="coiled-coil region" evidence="6">
    <location>
        <begin position="71"/>
        <end position="108"/>
    </location>
</feature>
<dbReference type="InterPro" id="IPR055342">
    <property type="entry name" value="MreC_beta-barrel_core"/>
</dbReference>
<dbReference type="GO" id="GO:0008360">
    <property type="term" value="P:regulation of cell shape"/>
    <property type="evidence" value="ECO:0007669"/>
    <property type="project" value="UniProtKB-KW"/>
</dbReference>
<evidence type="ECO:0000256" key="1">
    <source>
        <dbReference type="ARBA" id="ARBA00009369"/>
    </source>
</evidence>
<dbReference type="InterPro" id="IPR042177">
    <property type="entry name" value="Cell/Rod_1"/>
</dbReference>
<feature type="domain" description="Rod shape-determining protein MreC beta-barrel core" evidence="7">
    <location>
        <begin position="126"/>
        <end position="272"/>
    </location>
</feature>
<dbReference type="Pfam" id="PF04085">
    <property type="entry name" value="MreC"/>
    <property type="match status" value="1"/>
</dbReference>
<evidence type="ECO:0000256" key="2">
    <source>
        <dbReference type="ARBA" id="ARBA00013855"/>
    </source>
</evidence>
<dbReference type="PANTHER" id="PTHR34138">
    <property type="entry name" value="CELL SHAPE-DETERMINING PROTEIN MREC"/>
    <property type="match status" value="1"/>
</dbReference>
<reference evidence="8 9" key="1">
    <citation type="submission" date="2016-10" db="EMBL/GenBank/DDBJ databases">
        <title>Complete Genome Sequence of Peptococcaceae strain DCMF.</title>
        <authorList>
            <person name="Edwards R.J."/>
            <person name="Holland S.I."/>
            <person name="Deshpande N.P."/>
            <person name="Wong Y.K."/>
            <person name="Ertan H."/>
            <person name="Manefield M."/>
            <person name="Russell T.L."/>
            <person name="Lee M.J."/>
        </authorList>
    </citation>
    <scope>NUCLEOTIDE SEQUENCE [LARGE SCALE GENOMIC DNA]</scope>
    <source>
        <strain evidence="8 9">DCMF</strain>
    </source>
</reference>
<protein>
    <recommendedName>
        <fullName evidence="2 5">Cell shape-determining protein MreC</fullName>
    </recommendedName>
    <alternativeName>
        <fullName evidence="4 5">Cell shape protein MreC</fullName>
    </alternativeName>
</protein>
<sequence length="282" mass="31468">MVLPRLWKRGKWLLLLVAVFVILSIARYSGMERNNLTFLEIWVRDLLAPLESGATAVLGGTKTVTGYFTGYHRLLEERQEQEKEIARLKNEVNSLTEAQLENARLRELLGMRESMEKDWEMVPAKIIARDASNWYHSVILDRGTDDGLAKDMVVINNDGLVGKIISVTRNTAEVLLILDREGALGCVVQLSRTPGIIEGTGSQGMLRMVHFPHDADIEENQVVLTSGLGGVFPAGLRIGFVTEVKVEPNGLMKQATVQPFVDFDRLEEVLVLIKPTNEVHVP</sequence>
<name>A0A3G1L1B2_FORW1</name>
<accession>A0A3G1L1B2</accession>
<dbReference type="EMBL" id="CP017634">
    <property type="protein sequence ID" value="ATW28572.1"/>
    <property type="molecule type" value="Genomic_DNA"/>
</dbReference>
<dbReference type="AlphaFoldDB" id="A0A3G1L1B2"/>
<keyword evidence="9" id="KW-1185">Reference proteome</keyword>
<dbReference type="PIRSF" id="PIRSF038471">
    <property type="entry name" value="MreC"/>
    <property type="match status" value="1"/>
</dbReference>
<comment type="similarity">
    <text evidence="1 5">Belongs to the MreC family.</text>
</comment>
<evidence type="ECO:0000313" key="8">
    <source>
        <dbReference type="EMBL" id="ATW28572.1"/>
    </source>
</evidence>
<dbReference type="InterPro" id="IPR042175">
    <property type="entry name" value="Cell/Rod_MreC_2"/>
</dbReference>
<evidence type="ECO:0000259" key="7">
    <source>
        <dbReference type="Pfam" id="PF04085"/>
    </source>
</evidence>
<proteinExistence type="inferred from homology"/>
<keyword evidence="6" id="KW-0175">Coiled coil</keyword>
<dbReference type="PANTHER" id="PTHR34138:SF1">
    <property type="entry name" value="CELL SHAPE-DETERMINING PROTEIN MREC"/>
    <property type="match status" value="1"/>
</dbReference>
<evidence type="ECO:0000256" key="4">
    <source>
        <dbReference type="ARBA" id="ARBA00032089"/>
    </source>
</evidence>
<evidence type="ECO:0000256" key="6">
    <source>
        <dbReference type="SAM" id="Coils"/>
    </source>
</evidence>
<dbReference type="Gene3D" id="2.40.10.350">
    <property type="entry name" value="Rod shape-determining protein MreC, domain 2"/>
    <property type="match status" value="1"/>
</dbReference>
<comment type="function">
    <text evidence="5">Involved in formation and maintenance of cell shape.</text>
</comment>
<gene>
    <name evidence="8" type="ORF">DCMF_12550</name>
</gene>